<feature type="compositionally biased region" description="Basic and acidic residues" evidence="1">
    <location>
        <begin position="8"/>
        <end position="21"/>
    </location>
</feature>
<evidence type="ECO:0000313" key="2">
    <source>
        <dbReference type="EMBL" id="KAL0434019.1"/>
    </source>
</evidence>
<feature type="region of interest" description="Disordered" evidence="1">
    <location>
        <begin position="1"/>
        <end position="21"/>
    </location>
</feature>
<reference evidence="2" key="2">
    <citation type="journal article" date="2024" name="Plant">
        <title>Genomic evolution and insights into agronomic trait innovations of Sesamum species.</title>
        <authorList>
            <person name="Miao H."/>
            <person name="Wang L."/>
            <person name="Qu L."/>
            <person name="Liu H."/>
            <person name="Sun Y."/>
            <person name="Le M."/>
            <person name="Wang Q."/>
            <person name="Wei S."/>
            <person name="Zheng Y."/>
            <person name="Lin W."/>
            <person name="Duan Y."/>
            <person name="Cao H."/>
            <person name="Xiong S."/>
            <person name="Wang X."/>
            <person name="Wei L."/>
            <person name="Li C."/>
            <person name="Ma Q."/>
            <person name="Ju M."/>
            <person name="Zhao R."/>
            <person name="Li G."/>
            <person name="Mu C."/>
            <person name="Tian Q."/>
            <person name="Mei H."/>
            <person name="Zhang T."/>
            <person name="Gao T."/>
            <person name="Zhang H."/>
        </authorList>
    </citation>
    <scope>NUCLEOTIDE SEQUENCE</scope>
    <source>
        <strain evidence="2">KEN1</strain>
    </source>
</reference>
<name>A0AAW2VWB4_9LAMI</name>
<gene>
    <name evidence="2" type="ORF">Slati_2736200</name>
</gene>
<accession>A0AAW2VWB4</accession>
<sequence>MEVDTPSPEEHESLPAQEEQRCVTPARVYPVEELMSIELVPGEPAKTTEIGS</sequence>
<dbReference type="AlphaFoldDB" id="A0AAW2VWB4"/>
<organism evidence="2">
    <name type="scientific">Sesamum latifolium</name>
    <dbReference type="NCBI Taxonomy" id="2727402"/>
    <lineage>
        <taxon>Eukaryota</taxon>
        <taxon>Viridiplantae</taxon>
        <taxon>Streptophyta</taxon>
        <taxon>Embryophyta</taxon>
        <taxon>Tracheophyta</taxon>
        <taxon>Spermatophyta</taxon>
        <taxon>Magnoliopsida</taxon>
        <taxon>eudicotyledons</taxon>
        <taxon>Gunneridae</taxon>
        <taxon>Pentapetalae</taxon>
        <taxon>asterids</taxon>
        <taxon>lamiids</taxon>
        <taxon>Lamiales</taxon>
        <taxon>Pedaliaceae</taxon>
        <taxon>Sesamum</taxon>
    </lineage>
</organism>
<reference evidence="2" key="1">
    <citation type="submission" date="2020-06" db="EMBL/GenBank/DDBJ databases">
        <authorList>
            <person name="Li T."/>
            <person name="Hu X."/>
            <person name="Zhang T."/>
            <person name="Song X."/>
            <person name="Zhang H."/>
            <person name="Dai N."/>
            <person name="Sheng W."/>
            <person name="Hou X."/>
            <person name="Wei L."/>
        </authorList>
    </citation>
    <scope>NUCLEOTIDE SEQUENCE</scope>
    <source>
        <strain evidence="2">KEN1</strain>
        <tissue evidence="2">Leaf</tissue>
    </source>
</reference>
<dbReference type="EMBL" id="JACGWN010000009">
    <property type="protein sequence ID" value="KAL0434019.1"/>
    <property type="molecule type" value="Genomic_DNA"/>
</dbReference>
<protein>
    <submittedName>
        <fullName evidence="2">Uncharacterized protein</fullName>
    </submittedName>
</protein>
<comment type="caution">
    <text evidence="2">The sequence shown here is derived from an EMBL/GenBank/DDBJ whole genome shotgun (WGS) entry which is preliminary data.</text>
</comment>
<evidence type="ECO:0000256" key="1">
    <source>
        <dbReference type="SAM" id="MobiDB-lite"/>
    </source>
</evidence>
<proteinExistence type="predicted"/>